<evidence type="ECO:0000256" key="2">
    <source>
        <dbReference type="ARBA" id="ARBA00022833"/>
    </source>
</evidence>
<evidence type="ECO:0000256" key="3">
    <source>
        <dbReference type="ARBA" id="ARBA00023015"/>
    </source>
</evidence>
<dbReference type="InterPro" id="IPR007219">
    <property type="entry name" value="XnlR_reg_dom"/>
</dbReference>
<feature type="domain" description="Xylanolytic transcriptional activator regulatory" evidence="6">
    <location>
        <begin position="195"/>
        <end position="315"/>
    </location>
</feature>
<evidence type="ECO:0000256" key="4">
    <source>
        <dbReference type="ARBA" id="ARBA00023163"/>
    </source>
</evidence>
<dbReference type="Proteomes" id="UP000509510">
    <property type="component" value="Chromosome II"/>
</dbReference>
<dbReference type="AlphaFoldDB" id="A0A7H8QUC8"/>
<organism evidence="7 8">
    <name type="scientific">Talaromyces rugulosus</name>
    <name type="common">Penicillium rugulosum</name>
    <dbReference type="NCBI Taxonomy" id="121627"/>
    <lineage>
        <taxon>Eukaryota</taxon>
        <taxon>Fungi</taxon>
        <taxon>Dikarya</taxon>
        <taxon>Ascomycota</taxon>
        <taxon>Pezizomycotina</taxon>
        <taxon>Eurotiomycetes</taxon>
        <taxon>Eurotiomycetidae</taxon>
        <taxon>Eurotiales</taxon>
        <taxon>Trichocomaceae</taxon>
        <taxon>Talaromyces</taxon>
        <taxon>Talaromyces sect. Islandici</taxon>
    </lineage>
</organism>
<dbReference type="EMBL" id="CP055899">
    <property type="protein sequence ID" value="QKX57612.1"/>
    <property type="molecule type" value="Genomic_DNA"/>
</dbReference>
<dbReference type="GeneID" id="55992230"/>
<dbReference type="GO" id="GO:0008270">
    <property type="term" value="F:zinc ion binding"/>
    <property type="evidence" value="ECO:0007669"/>
    <property type="project" value="InterPro"/>
</dbReference>
<dbReference type="GO" id="GO:0003677">
    <property type="term" value="F:DNA binding"/>
    <property type="evidence" value="ECO:0007669"/>
    <property type="project" value="InterPro"/>
</dbReference>
<dbReference type="GO" id="GO:0006351">
    <property type="term" value="P:DNA-templated transcription"/>
    <property type="evidence" value="ECO:0007669"/>
    <property type="project" value="InterPro"/>
</dbReference>
<dbReference type="Pfam" id="PF04082">
    <property type="entry name" value="Fungal_trans"/>
    <property type="match status" value="1"/>
</dbReference>
<evidence type="ECO:0000256" key="5">
    <source>
        <dbReference type="ARBA" id="ARBA00023242"/>
    </source>
</evidence>
<dbReference type="OrthoDB" id="4223968at2759"/>
<proteinExistence type="predicted"/>
<protein>
    <recommendedName>
        <fullName evidence="6">Xylanolytic transcriptional activator regulatory domain-containing protein</fullName>
    </recommendedName>
</protein>
<sequence length="367" mass="42308">METQHSSVAPPVLFCSICDKPFSKAARVLGHVARVTSRKLNATFDRDAISAFAEALRVYTITERQYLRNQRDLRLDVSLSYDLSPFTPITEIAPYSFNMNRMSSASKAYATMIIDMIRPYPQMMMRRETFPPFIHPHLTADGEDELPFPLKNCMSIAQMFFARNADTRSFVWSTIRSEMDNLVINLQTFSKHEALAALSASLMYLIMRATDSDPQDSVNDVEMVFIHQIICKRAIELAEDAFIIAEPMDSDKNWSDWIFRESCRRIIWVWFAISLVFCIQSNLPCLFAVTLQDKPLPSSKTEWEAQNESQWRTEHMLAEVRRSQLSLFIDLFDAHRTNNATKLNIWNAGIDNLGMLLNFSANMLRDR</sequence>
<evidence type="ECO:0000313" key="8">
    <source>
        <dbReference type="Proteomes" id="UP000509510"/>
    </source>
</evidence>
<keyword evidence="8" id="KW-1185">Reference proteome</keyword>
<keyword evidence="3" id="KW-0805">Transcription regulation</keyword>
<keyword evidence="4" id="KW-0804">Transcription</keyword>
<reference evidence="8" key="1">
    <citation type="submission" date="2020-06" db="EMBL/GenBank/DDBJ databases">
        <title>A chromosome-scale genome assembly of Talaromyces rugulosus W13939.</title>
        <authorList>
            <person name="Wang B."/>
            <person name="Guo L."/>
            <person name="Ye K."/>
            <person name="Wang L."/>
        </authorList>
    </citation>
    <scope>NUCLEOTIDE SEQUENCE [LARGE SCALE GENOMIC DNA]</scope>
    <source>
        <strain evidence="8">W13939</strain>
    </source>
</reference>
<evidence type="ECO:0000313" key="7">
    <source>
        <dbReference type="EMBL" id="QKX57612.1"/>
    </source>
</evidence>
<evidence type="ECO:0000259" key="6">
    <source>
        <dbReference type="Pfam" id="PF04082"/>
    </source>
</evidence>
<keyword evidence="5" id="KW-0539">Nucleus</keyword>
<keyword evidence="2" id="KW-0862">Zinc</keyword>
<evidence type="ECO:0000256" key="1">
    <source>
        <dbReference type="ARBA" id="ARBA00022723"/>
    </source>
</evidence>
<dbReference type="KEGG" id="trg:TRUGW13939_04730"/>
<name>A0A7H8QUC8_TALRU</name>
<keyword evidence="1" id="KW-0479">Metal-binding</keyword>
<dbReference type="PANTHER" id="PTHR47660">
    <property type="entry name" value="TRANSCRIPTION FACTOR WITH C2H2 AND ZN(2)-CYS(6) DNA BINDING DOMAIN (EUROFUNG)-RELATED-RELATED"/>
    <property type="match status" value="1"/>
</dbReference>
<accession>A0A7H8QUC8</accession>
<gene>
    <name evidence="7" type="ORF">TRUGW13939_04730</name>
</gene>
<dbReference type="PANTHER" id="PTHR47660:SF3">
    <property type="entry name" value="FINGER DOMAIN PROTEIN, PUTATIVE (AFU_ORTHOLOGUE AFUA_4G03310)-RELATED"/>
    <property type="match status" value="1"/>
</dbReference>
<dbReference type="RefSeq" id="XP_035343790.1">
    <property type="nucleotide sequence ID" value="XM_035487897.1"/>
</dbReference>